<reference evidence="3 4" key="1">
    <citation type="journal article" date="2018" name="Gigascience">
        <title>Genomes of trombidid mites reveal novel predicted allergens and laterally-transferred genes associated with secondary metabolism.</title>
        <authorList>
            <person name="Dong X."/>
            <person name="Chaisiri K."/>
            <person name="Xia D."/>
            <person name="Armstrong S.D."/>
            <person name="Fang Y."/>
            <person name="Donnelly M.J."/>
            <person name="Kadowaki T."/>
            <person name="McGarry J.W."/>
            <person name="Darby A.C."/>
            <person name="Makepeace B.L."/>
        </authorList>
    </citation>
    <scope>NUCLEOTIDE SEQUENCE [LARGE SCALE GENOMIC DNA]</scope>
    <source>
        <strain evidence="3">UoL-WK</strain>
    </source>
</reference>
<reference evidence="3" key="2">
    <citation type="submission" date="2018-11" db="EMBL/GenBank/DDBJ databases">
        <title>Trombidioid mite genomics.</title>
        <authorList>
            <person name="Dong X."/>
        </authorList>
    </citation>
    <scope>NUCLEOTIDE SEQUENCE</scope>
    <source>
        <strain evidence="3">UoL-WK</strain>
    </source>
</reference>
<accession>A0A3S3PXY9</accession>
<dbReference type="InterPro" id="IPR002083">
    <property type="entry name" value="MATH/TRAF_dom"/>
</dbReference>
<dbReference type="PROSITE" id="PS50144">
    <property type="entry name" value="MATH"/>
    <property type="match status" value="1"/>
</dbReference>
<dbReference type="EMBL" id="NCKU01013281">
    <property type="protein sequence ID" value="RWR99862.1"/>
    <property type="molecule type" value="Genomic_DNA"/>
</dbReference>
<evidence type="ECO:0000259" key="1">
    <source>
        <dbReference type="PROSITE" id="PS50144"/>
    </source>
</evidence>
<comment type="caution">
    <text evidence="3">The sequence shown here is derived from an EMBL/GenBank/DDBJ whole genome shotgun (WGS) entry which is preliminary data.</text>
</comment>
<feature type="non-terminal residue" evidence="3">
    <location>
        <position position="208"/>
    </location>
</feature>
<evidence type="ECO:0000313" key="3">
    <source>
        <dbReference type="EMBL" id="RWR99862.1"/>
    </source>
</evidence>
<dbReference type="Proteomes" id="UP000285301">
    <property type="component" value="Unassembled WGS sequence"/>
</dbReference>
<dbReference type="EMBL" id="NCKU01017695">
    <property type="protein sequence ID" value="RWR98946.1"/>
    <property type="molecule type" value="Genomic_DNA"/>
</dbReference>
<gene>
    <name evidence="3" type="ORF">B4U79_18736</name>
    <name evidence="2" type="ORF">B4U79_18843</name>
</gene>
<dbReference type="Gene3D" id="2.60.210.10">
    <property type="entry name" value="Apoptosis, Tumor Necrosis Factor Receptor Associated Protein 2, Chain A"/>
    <property type="match status" value="1"/>
</dbReference>
<evidence type="ECO:0000313" key="2">
    <source>
        <dbReference type="EMBL" id="RWR98946.1"/>
    </source>
</evidence>
<keyword evidence="4" id="KW-1185">Reference proteome</keyword>
<feature type="domain" description="MATH" evidence="1">
    <location>
        <begin position="28"/>
        <end position="150"/>
    </location>
</feature>
<dbReference type="SUPFAM" id="SSF49599">
    <property type="entry name" value="TRAF domain-like"/>
    <property type="match status" value="1"/>
</dbReference>
<protein>
    <recommendedName>
        <fullName evidence="1">MATH domain-containing protein</fullName>
    </recommendedName>
</protein>
<sequence>MASKLINDKLVKPFSSLIMNEDKSAVTKFCFTWKVPNFSSIHSSNLYLNSNEFSPPNVDDKWFMRMRLKNYGSNSEFLCVQLLLKSCDDRAKRNIRRFTYTCEENWNVFNARRFAREGQGAFKLAPKSYILDPFNEMILPDGCIKIMCEISLFEEANDQKNERKKVPFTTYGIGFNLWQSMTDWDTMIVARDGKALKSHKIILKAASP</sequence>
<dbReference type="AlphaFoldDB" id="A0A3S3PXY9"/>
<name>A0A3S3PXY9_9ACAR</name>
<organism evidence="3 4">
    <name type="scientific">Dinothrombium tinctorium</name>
    <dbReference type="NCBI Taxonomy" id="1965070"/>
    <lineage>
        <taxon>Eukaryota</taxon>
        <taxon>Metazoa</taxon>
        <taxon>Ecdysozoa</taxon>
        <taxon>Arthropoda</taxon>
        <taxon>Chelicerata</taxon>
        <taxon>Arachnida</taxon>
        <taxon>Acari</taxon>
        <taxon>Acariformes</taxon>
        <taxon>Trombidiformes</taxon>
        <taxon>Prostigmata</taxon>
        <taxon>Anystina</taxon>
        <taxon>Parasitengona</taxon>
        <taxon>Trombidioidea</taxon>
        <taxon>Trombidiidae</taxon>
        <taxon>Dinothrombium</taxon>
    </lineage>
</organism>
<proteinExistence type="predicted"/>
<evidence type="ECO:0000313" key="4">
    <source>
        <dbReference type="Proteomes" id="UP000285301"/>
    </source>
</evidence>
<dbReference type="InterPro" id="IPR008974">
    <property type="entry name" value="TRAF-like"/>
</dbReference>
<dbReference type="STRING" id="1965070.A0A3S3PXY9"/>